<dbReference type="SUPFAM" id="SSF53098">
    <property type="entry name" value="Ribonuclease H-like"/>
    <property type="match status" value="1"/>
</dbReference>
<dbReference type="EMBL" id="CM000765">
    <property type="protein sequence ID" value="OQU81930.1"/>
    <property type="molecule type" value="Genomic_DNA"/>
</dbReference>
<dbReference type="CDD" id="cd06222">
    <property type="entry name" value="RNase_H_like"/>
    <property type="match status" value="1"/>
</dbReference>
<proteinExistence type="predicted"/>
<protein>
    <recommendedName>
        <fullName evidence="1">RNase H type-1 domain-containing protein</fullName>
    </recommendedName>
</protein>
<dbReference type="AlphaFoldDB" id="A0A1Z5RDU9"/>
<dbReference type="InParanoid" id="A0A1Z5RDU9"/>
<dbReference type="InterPro" id="IPR036397">
    <property type="entry name" value="RNaseH_sf"/>
</dbReference>
<dbReference type="GO" id="GO:0003676">
    <property type="term" value="F:nucleic acid binding"/>
    <property type="evidence" value="ECO:0007669"/>
    <property type="project" value="InterPro"/>
</dbReference>
<dbReference type="PANTHER" id="PTHR47074:SF11">
    <property type="entry name" value="REVERSE TRANSCRIPTASE-LIKE PROTEIN"/>
    <property type="match status" value="1"/>
</dbReference>
<evidence type="ECO:0000313" key="2">
    <source>
        <dbReference type="EMBL" id="OQU81930.1"/>
    </source>
</evidence>
<gene>
    <name evidence="2" type="ORF">SORBI_3006G142299</name>
</gene>
<dbReference type="GO" id="GO:0004523">
    <property type="term" value="F:RNA-DNA hybrid ribonuclease activity"/>
    <property type="evidence" value="ECO:0007669"/>
    <property type="project" value="InterPro"/>
</dbReference>
<dbReference type="OMA" id="CKINTDA"/>
<name>A0A1Z5RDU9_SORBI</name>
<evidence type="ECO:0000259" key="1">
    <source>
        <dbReference type="Pfam" id="PF13456"/>
    </source>
</evidence>
<dbReference type="InterPro" id="IPR044730">
    <property type="entry name" value="RNase_H-like_dom_plant"/>
</dbReference>
<dbReference type="InterPro" id="IPR002156">
    <property type="entry name" value="RNaseH_domain"/>
</dbReference>
<dbReference type="Pfam" id="PF13456">
    <property type="entry name" value="RVT_3"/>
    <property type="match status" value="1"/>
</dbReference>
<dbReference type="Gramene" id="OQU81930">
    <property type="protein sequence ID" value="OQU81930"/>
    <property type="gene ID" value="SORBI_3006G142299"/>
</dbReference>
<feature type="domain" description="RNase H type-1" evidence="1">
    <location>
        <begin position="64"/>
        <end position="143"/>
    </location>
</feature>
<reference evidence="2 3" key="1">
    <citation type="journal article" date="2009" name="Nature">
        <title>The Sorghum bicolor genome and the diversification of grasses.</title>
        <authorList>
            <person name="Paterson A.H."/>
            <person name="Bowers J.E."/>
            <person name="Bruggmann R."/>
            <person name="Dubchak I."/>
            <person name="Grimwood J."/>
            <person name="Gundlach H."/>
            <person name="Haberer G."/>
            <person name="Hellsten U."/>
            <person name="Mitros T."/>
            <person name="Poliakov A."/>
            <person name="Schmutz J."/>
            <person name="Spannagl M."/>
            <person name="Tang H."/>
            <person name="Wang X."/>
            <person name="Wicker T."/>
            <person name="Bharti A.K."/>
            <person name="Chapman J."/>
            <person name="Feltus F.A."/>
            <person name="Gowik U."/>
            <person name="Grigoriev I.V."/>
            <person name="Lyons E."/>
            <person name="Maher C.A."/>
            <person name="Martis M."/>
            <person name="Narechania A."/>
            <person name="Otillar R.P."/>
            <person name="Penning B.W."/>
            <person name="Salamov A.A."/>
            <person name="Wang Y."/>
            <person name="Zhang L."/>
            <person name="Carpita N.C."/>
            <person name="Freeling M."/>
            <person name="Gingle A.R."/>
            <person name="Hash C.T."/>
            <person name="Keller B."/>
            <person name="Klein P."/>
            <person name="Kresovich S."/>
            <person name="McCann M.C."/>
            <person name="Ming R."/>
            <person name="Peterson D.G."/>
            <person name="Mehboob-ur-Rahman"/>
            <person name="Ware D."/>
            <person name="Westhoff P."/>
            <person name="Mayer K.F."/>
            <person name="Messing J."/>
            <person name="Rokhsar D.S."/>
        </authorList>
    </citation>
    <scope>NUCLEOTIDE SEQUENCE [LARGE SCALE GENOMIC DNA]</scope>
    <source>
        <strain evidence="3">cv. BTx623</strain>
    </source>
</reference>
<organism evidence="2 3">
    <name type="scientific">Sorghum bicolor</name>
    <name type="common">Sorghum</name>
    <name type="synonym">Sorghum vulgare</name>
    <dbReference type="NCBI Taxonomy" id="4558"/>
    <lineage>
        <taxon>Eukaryota</taxon>
        <taxon>Viridiplantae</taxon>
        <taxon>Streptophyta</taxon>
        <taxon>Embryophyta</taxon>
        <taxon>Tracheophyta</taxon>
        <taxon>Spermatophyta</taxon>
        <taxon>Magnoliopsida</taxon>
        <taxon>Liliopsida</taxon>
        <taxon>Poales</taxon>
        <taxon>Poaceae</taxon>
        <taxon>PACMAD clade</taxon>
        <taxon>Panicoideae</taxon>
        <taxon>Andropogonodae</taxon>
        <taxon>Andropogoneae</taxon>
        <taxon>Sorghinae</taxon>
        <taxon>Sorghum</taxon>
    </lineage>
</organism>
<sequence length="152" mass="17441">MWALWMRRNKKRHDEHLISLQHAVEWVKDIAFDPWNLTHQLRSKEPTQELQKWRNLAPGWHKVNTDAAFLTDDSCGASACIIRDHQGLFKAAQAQWYVRGLDACTMEAIACRDGLNLARRVGVQKVMLETDCLELINLGLRGTHNTPSSIHC</sequence>
<dbReference type="Proteomes" id="UP000000768">
    <property type="component" value="Chromosome 6"/>
</dbReference>
<dbReference type="STRING" id="4558.A0A1Z5RDU9"/>
<dbReference type="PANTHER" id="PTHR47074">
    <property type="entry name" value="BNAC02G40300D PROTEIN"/>
    <property type="match status" value="1"/>
</dbReference>
<dbReference type="InterPro" id="IPR012337">
    <property type="entry name" value="RNaseH-like_sf"/>
</dbReference>
<keyword evidence="3" id="KW-1185">Reference proteome</keyword>
<reference evidence="3" key="2">
    <citation type="journal article" date="2018" name="Plant J.">
        <title>The Sorghum bicolor reference genome: improved assembly, gene annotations, a transcriptome atlas, and signatures of genome organization.</title>
        <authorList>
            <person name="McCormick R.F."/>
            <person name="Truong S.K."/>
            <person name="Sreedasyam A."/>
            <person name="Jenkins J."/>
            <person name="Shu S."/>
            <person name="Sims D."/>
            <person name="Kennedy M."/>
            <person name="Amirebrahimi M."/>
            <person name="Weers B.D."/>
            <person name="McKinley B."/>
            <person name="Mattison A."/>
            <person name="Morishige D.T."/>
            <person name="Grimwood J."/>
            <person name="Schmutz J."/>
            <person name="Mullet J.E."/>
        </authorList>
    </citation>
    <scope>NUCLEOTIDE SEQUENCE [LARGE SCALE GENOMIC DNA]</scope>
    <source>
        <strain evidence="3">cv. BTx623</strain>
    </source>
</reference>
<accession>A0A1Z5RDU9</accession>
<evidence type="ECO:0000313" key="3">
    <source>
        <dbReference type="Proteomes" id="UP000000768"/>
    </source>
</evidence>
<dbReference type="Gene3D" id="3.30.420.10">
    <property type="entry name" value="Ribonuclease H-like superfamily/Ribonuclease H"/>
    <property type="match status" value="1"/>
</dbReference>
<dbReference type="InterPro" id="IPR052929">
    <property type="entry name" value="RNase_H-like_EbsB-rel"/>
</dbReference>